<dbReference type="RefSeq" id="WP_187595998.1">
    <property type="nucleotide sequence ID" value="NZ_CP060714.1"/>
</dbReference>
<dbReference type="KEGG" id="drg:H9K76_13950"/>
<name>A0A7G9RJF0_9BURK</name>
<sequence length="142" mass="15605">MEVRNVTGLDYTPLLTHVTVTKNPPITPKEIAEHLSNGVTSEMVNSALEQLGFQVKKHRETPKGQPRSKWILTEASKVFGAMAPNQAEKQQHTGHRVGWYVKVIELIQPMVEVAIAQRAAAKAAKRPKKVATPIAEPQGALL</sequence>
<evidence type="ECO:0000313" key="1">
    <source>
        <dbReference type="EMBL" id="QNN55725.1"/>
    </source>
</evidence>
<dbReference type="EMBL" id="CP060714">
    <property type="protein sequence ID" value="QNN55725.1"/>
    <property type="molecule type" value="Genomic_DNA"/>
</dbReference>
<gene>
    <name evidence="1" type="ORF">H9K76_13950</name>
</gene>
<evidence type="ECO:0000313" key="2">
    <source>
        <dbReference type="Proteomes" id="UP000515811"/>
    </source>
</evidence>
<protein>
    <submittedName>
        <fullName evidence="1">Uncharacterized protein</fullName>
    </submittedName>
</protein>
<dbReference type="AlphaFoldDB" id="A0A7G9RJF0"/>
<organism evidence="1 2">
    <name type="scientific">Diaphorobacter ruginosibacter</name>
    <dbReference type="NCBI Taxonomy" id="1715720"/>
    <lineage>
        <taxon>Bacteria</taxon>
        <taxon>Pseudomonadati</taxon>
        <taxon>Pseudomonadota</taxon>
        <taxon>Betaproteobacteria</taxon>
        <taxon>Burkholderiales</taxon>
        <taxon>Comamonadaceae</taxon>
        <taxon>Diaphorobacter</taxon>
    </lineage>
</organism>
<keyword evidence="2" id="KW-1185">Reference proteome</keyword>
<proteinExistence type="predicted"/>
<reference evidence="1 2" key="1">
    <citation type="submission" date="2020-08" db="EMBL/GenBank/DDBJ databases">
        <title>Genome sequence of Diaphorobacter ruginosibacter DSM 27467T.</title>
        <authorList>
            <person name="Hyun D.-W."/>
            <person name="Bae J.-W."/>
        </authorList>
    </citation>
    <scope>NUCLEOTIDE SEQUENCE [LARGE SCALE GENOMIC DNA]</scope>
    <source>
        <strain evidence="1 2">DSM 27467</strain>
    </source>
</reference>
<accession>A0A7G9RJF0</accession>
<dbReference type="Proteomes" id="UP000515811">
    <property type="component" value="Chromosome"/>
</dbReference>